<dbReference type="Pfam" id="PF13375">
    <property type="entry name" value="RnfC_N"/>
    <property type="match status" value="1"/>
</dbReference>
<feature type="domain" description="4Fe-4S ferredoxin-type" evidence="10">
    <location>
        <begin position="393"/>
        <end position="422"/>
    </location>
</feature>
<reference evidence="12" key="1">
    <citation type="submission" date="2020-03" db="EMBL/GenBank/DDBJ databases">
        <title>Complete genome sequence of sulfur-oxidizing bacterium skT11.</title>
        <authorList>
            <person name="Kanda M."/>
            <person name="Kojima H."/>
            <person name="Fukui M."/>
        </authorList>
    </citation>
    <scope>NUCLEOTIDE SEQUENCE [LARGE SCALE GENOMIC DNA]</scope>
    <source>
        <strain evidence="12">skT11</strain>
    </source>
</reference>
<protein>
    <recommendedName>
        <fullName evidence="8">Ion-translocating oxidoreductase complex subunit C</fullName>
        <ecNumber evidence="8">7.-.-.-</ecNumber>
    </recommendedName>
    <alternativeName>
        <fullName evidence="8">Rnf electron transport complex subunit C</fullName>
    </alternativeName>
</protein>
<dbReference type="InterPro" id="IPR011538">
    <property type="entry name" value="Nuo51_FMN-bd"/>
</dbReference>
<dbReference type="NCBIfam" id="TIGR01945">
    <property type="entry name" value="rnfC"/>
    <property type="match status" value="1"/>
</dbReference>
<dbReference type="SUPFAM" id="SSF46548">
    <property type="entry name" value="alpha-helical ferredoxin"/>
    <property type="match status" value="1"/>
</dbReference>
<feature type="binding site" evidence="8">
    <location>
        <position position="412"/>
    </location>
    <ligand>
        <name>[4Fe-4S] cluster</name>
        <dbReference type="ChEBI" id="CHEBI:49883"/>
        <label>1</label>
    </ligand>
</feature>
<dbReference type="PANTHER" id="PTHR43034:SF2">
    <property type="entry name" value="ION-TRANSLOCATING OXIDOREDUCTASE COMPLEX SUBUNIT C"/>
    <property type="match status" value="1"/>
</dbReference>
<keyword evidence="5 8" id="KW-0249">Electron transport</keyword>
<evidence type="ECO:0000256" key="7">
    <source>
        <dbReference type="ARBA" id="ARBA00023014"/>
    </source>
</evidence>
<dbReference type="HAMAP" id="MF_00461">
    <property type="entry name" value="RsxC_RnfC"/>
    <property type="match status" value="1"/>
</dbReference>
<comment type="subunit">
    <text evidence="8">The complex is composed of six subunits: RnfA, RnfB, RnfC, RnfD, RnfE and RnfG.</text>
</comment>
<accession>A0A6F8VC66</accession>
<evidence type="ECO:0000256" key="1">
    <source>
        <dbReference type="ARBA" id="ARBA00022448"/>
    </source>
</evidence>
<dbReference type="GO" id="GO:0005886">
    <property type="term" value="C:plasma membrane"/>
    <property type="evidence" value="ECO:0007669"/>
    <property type="project" value="UniProtKB-SubCell"/>
</dbReference>
<evidence type="ECO:0000256" key="2">
    <source>
        <dbReference type="ARBA" id="ARBA00022485"/>
    </source>
</evidence>
<name>A0A6F8VC66_9PROT</name>
<dbReference type="GO" id="GO:0022900">
    <property type="term" value="P:electron transport chain"/>
    <property type="evidence" value="ECO:0007669"/>
    <property type="project" value="UniProtKB-UniRule"/>
</dbReference>
<dbReference type="InterPro" id="IPR019554">
    <property type="entry name" value="Soluble_ligand-bd"/>
</dbReference>
<dbReference type="NCBIfam" id="NF003454">
    <property type="entry name" value="PRK05035.1"/>
    <property type="match status" value="1"/>
</dbReference>
<evidence type="ECO:0000256" key="8">
    <source>
        <dbReference type="HAMAP-Rule" id="MF_00461"/>
    </source>
</evidence>
<dbReference type="Proteomes" id="UP000502260">
    <property type="component" value="Chromosome"/>
</dbReference>
<feature type="region of interest" description="Disordered" evidence="9">
    <location>
        <begin position="501"/>
        <end position="553"/>
    </location>
</feature>
<dbReference type="GO" id="GO:0046872">
    <property type="term" value="F:metal ion binding"/>
    <property type="evidence" value="ECO:0007669"/>
    <property type="project" value="UniProtKB-KW"/>
</dbReference>
<evidence type="ECO:0000256" key="3">
    <source>
        <dbReference type="ARBA" id="ARBA00022723"/>
    </source>
</evidence>
<feature type="region of interest" description="Disordered" evidence="9">
    <location>
        <begin position="460"/>
        <end position="482"/>
    </location>
</feature>
<dbReference type="InterPro" id="IPR037225">
    <property type="entry name" value="Nuo51_FMN-bd_sf"/>
</dbReference>
<dbReference type="AlphaFoldDB" id="A0A6F8VC66"/>
<feature type="domain" description="4Fe-4S ferredoxin-type" evidence="10">
    <location>
        <begin position="354"/>
        <end position="383"/>
    </location>
</feature>
<proteinExistence type="inferred from homology"/>
<gene>
    <name evidence="8" type="primary">rnfC</name>
    <name evidence="11" type="ORF">SKTS_18060</name>
</gene>
<comment type="function">
    <text evidence="8">Part of a membrane-bound complex that couples electron transfer with translocation of ions across the membrane.</text>
</comment>
<evidence type="ECO:0000256" key="9">
    <source>
        <dbReference type="SAM" id="MobiDB-lite"/>
    </source>
</evidence>
<dbReference type="GO" id="GO:0009055">
    <property type="term" value="F:electron transfer activity"/>
    <property type="evidence" value="ECO:0007669"/>
    <property type="project" value="InterPro"/>
</dbReference>
<feature type="binding site" evidence="8">
    <location>
        <position position="373"/>
    </location>
    <ligand>
        <name>[4Fe-4S] cluster</name>
        <dbReference type="ChEBI" id="CHEBI:49883"/>
        <label>2</label>
    </ligand>
</feature>
<evidence type="ECO:0000313" key="11">
    <source>
        <dbReference type="EMBL" id="BCB26920.1"/>
    </source>
</evidence>
<keyword evidence="7 8" id="KW-0411">Iron-sulfur</keyword>
<feature type="compositionally biased region" description="Basic and acidic residues" evidence="9">
    <location>
        <begin position="520"/>
        <end position="536"/>
    </location>
</feature>
<dbReference type="Gene3D" id="3.30.70.20">
    <property type="match status" value="1"/>
</dbReference>
<dbReference type="InterPro" id="IPR010208">
    <property type="entry name" value="Ion_transpt_RnfC/RsxC"/>
</dbReference>
<keyword evidence="6 8" id="KW-0408">Iron</keyword>
<keyword evidence="8" id="KW-1278">Translocase</keyword>
<dbReference type="InterPro" id="IPR026902">
    <property type="entry name" value="RnfC_N"/>
</dbReference>
<dbReference type="PROSITE" id="PS51379">
    <property type="entry name" value="4FE4S_FER_2"/>
    <property type="match status" value="2"/>
</dbReference>
<dbReference type="KEGG" id="slac:SKTS_18060"/>
<dbReference type="Gene3D" id="3.40.50.11540">
    <property type="entry name" value="NADH-ubiquinone oxidoreductase 51kDa subunit"/>
    <property type="match status" value="1"/>
</dbReference>
<comment type="subcellular location">
    <subcellularLocation>
        <location evidence="8">Cell inner membrane</location>
        <topology evidence="8">Peripheral membrane protein</topology>
    </subcellularLocation>
</comment>
<evidence type="ECO:0000256" key="4">
    <source>
        <dbReference type="ARBA" id="ARBA00022737"/>
    </source>
</evidence>
<evidence type="ECO:0000256" key="5">
    <source>
        <dbReference type="ARBA" id="ARBA00022982"/>
    </source>
</evidence>
<feature type="binding site" evidence="8">
    <location>
        <position position="363"/>
    </location>
    <ligand>
        <name>[4Fe-4S] cluster</name>
        <dbReference type="ChEBI" id="CHEBI:49883"/>
        <label>1</label>
    </ligand>
</feature>
<evidence type="ECO:0000256" key="6">
    <source>
        <dbReference type="ARBA" id="ARBA00023004"/>
    </source>
</evidence>
<dbReference type="SUPFAM" id="SSF142019">
    <property type="entry name" value="Nqo1 FMN-binding domain-like"/>
    <property type="match status" value="1"/>
</dbReference>
<dbReference type="PROSITE" id="PS00198">
    <property type="entry name" value="4FE4S_FER_1"/>
    <property type="match status" value="1"/>
</dbReference>
<dbReference type="Pfam" id="PF10531">
    <property type="entry name" value="SLBB"/>
    <property type="match status" value="1"/>
</dbReference>
<feature type="binding site" evidence="8">
    <location>
        <position position="366"/>
    </location>
    <ligand>
        <name>[4Fe-4S] cluster</name>
        <dbReference type="ChEBI" id="CHEBI:49883"/>
        <label>1</label>
    </ligand>
</feature>
<organism evidence="11 12">
    <name type="scientific">Sulfurimicrobium lacus</name>
    <dbReference type="NCBI Taxonomy" id="2715678"/>
    <lineage>
        <taxon>Bacteria</taxon>
        <taxon>Pseudomonadati</taxon>
        <taxon>Pseudomonadota</taxon>
        <taxon>Betaproteobacteria</taxon>
        <taxon>Nitrosomonadales</taxon>
        <taxon>Sulfuricellaceae</taxon>
        <taxon>Sulfurimicrobium</taxon>
    </lineage>
</organism>
<dbReference type="EC" id="7.-.-.-" evidence="8"/>
<keyword evidence="12" id="KW-1185">Reference proteome</keyword>
<dbReference type="GO" id="GO:0051539">
    <property type="term" value="F:4 iron, 4 sulfur cluster binding"/>
    <property type="evidence" value="ECO:0007669"/>
    <property type="project" value="UniProtKB-KW"/>
</dbReference>
<evidence type="ECO:0000313" key="12">
    <source>
        <dbReference type="Proteomes" id="UP000502260"/>
    </source>
</evidence>
<evidence type="ECO:0000259" key="10">
    <source>
        <dbReference type="PROSITE" id="PS51379"/>
    </source>
</evidence>
<keyword evidence="8" id="KW-0997">Cell inner membrane</keyword>
<keyword evidence="4 8" id="KW-0677">Repeat</keyword>
<keyword evidence="3 8" id="KW-0479">Metal-binding</keyword>
<feature type="binding site" evidence="8">
    <location>
        <position position="369"/>
    </location>
    <ligand>
        <name>[4Fe-4S] cluster</name>
        <dbReference type="ChEBI" id="CHEBI:49883"/>
        <label>1</label>
    </ligand>
</feature>
<keyword evidence="8" id="KW-1003">Cell membrane</keyword>
<dbReference type="RefSeq" id="WP_173063612.1">
    <property type="nucleotide sequence ID" value="NZ_AP022853.1"/>
</dbReference>
<dbReference type="InterPro" id="IPR017896">
    <property type="entry name" value="4Fe4S_Fe-S-bd"/>
</dbReference>
<comment type="similarity">
    <text evidence="8">Belongs to the 4Fe4S bacterial-type ferredoxin family. RnfC subfamily.</text>
</comment>
<feature type="binding site" evidence="8">
    <location>
        <position position="408"/>
    </location>
    <ligand>
        <name>[4Fe-4S] cluster</name>
        <dbReference type="ChEBI" id="CHEBI:49883"/>
        <label>2</label>
    </ligand>
</feature>
<keyword evidence="2 8" id="KW-0004">4Fe-4S</keyword>
<dbReference type="PANTHER" id="PTHR43034">
    <property type="entry name" value="ION-TRANSLOCATING OXIDOREDUCTASE COMPLEX SUBUNIT C"/>
    <property type="match status" value="1"/>
</dbReference>
<keyword evidence="8" id="KW-0472">Membrane</keyword>
<sequence>MRTLHPFHGGVHPPEHKIQSTQLPIAVAPLPSRLIVPLRQHNGNPAKPVVAAGDHALKGQMIGAPEGFISAAVHAPTSGRVVAIEMNPAPHPSGLPDLSVVMEADGEDRWIEHQPFDYRAIAPADLRNRLRDAGVVGLGGAVFPSHIKLDATSLETLVINAAECEPYITCDDMLMRERAAEVVQGIAIMQHAMGAREVLIGIEDNKPQAIAAMQAACQGSGFEVVVVPTLYPSGSAKQLIKLLTGKEVPSGALGPQVGVQCFNVATAYTIHRAVNHGEPVISRLVTLTGNMDEPRNYEVLIGTPIGELVKAARPRADTSGYLMGGPMMGLPLSDPGVPVVKATNCVIATSQTLFPPLPRAMPCIRCTRCAAACPADLQPQELFWFAKAKNFAKAQEYKLFDCIECGCCSYVCPSHIPLVQFYRFAKSEIQAQEREKKASERARERHEFRELRLEREKQEKAAKHAAKAAQVAAKPDEEGGDEAAAAAKKAAIQAAIERAKAKKAAVAPQNVEDLPPEAQARIDEIDERRAQARETAEQSVAVQKTDEGQGAQP</sequence>
<dbReference type="InterPro" id="IPR017900">
    <property type="entry name" value="4Fe4S_Fe_S_CS"/>
</dbReference>
<feature type="binding site" evidence="8">
    <location>
        <position position="405"/>
    </location>
    <ligand>
        <name>[4Fe-4S] cluster</name>
        <dbReference type="ChEBI" id="CHEBI:49883"/>
        <label>2</label>
    </ligand>
</feature>
<dbReference type="Pfam" id="PF01512">
    <property type="entry name" value="Complex1_51K"/>
    <property type="match status" value="1"/>
</dbReference>
<feature type="binding site" evidence="8">
    <location>
        <position position="402"/>
    </location>
    <ligand>
        <name>[4Fe-4S] cluster</name>
        <dbReference type="ChEBI" id="CHEBI:49883"/>
        <label>2</label>
    </ligand>
</feature>
<keyword evidence="1 8" id="KW-0813">Transport</keyword>
<comment type="cofactor">
    <cofactor evidence="8">
        <name>[4Fe-4S] cluster</name>
        <dbReference type="ChEBI" id="CHEBI:49883"/>
    </cofactor>
    <text evidence="8">Binds 2 [4Fe-4S] clusters per subunit.</text>
</comment>
<dbReference type="Pfam" id="PF12838">
    <property type="entry name" value="Fer4_7"/>
    <property type="match status" value="1"/>
</dbReference>
<dbReference type="EMBL" id="AP022853">
    <property type="protein sequence ID" value="BCB26920.1"/>
    <property type="molecule type" value="Genomic_DNA"/>
</dbReference>